<dbReference type="AlphaFoldDB" id="A0A366CUF4"/>
<accession>A0A366CUF4</accession>
<name>A0A366CUF4_9NOCA</name>
<protein>
    <submittedName>
        <fullName evidence="2">Uncharacterized protein</fullName>
    </submittedName>
</protein>
<feature type="region of interest" description="Disordered" evidence="1">
    <location>
        <begin position="183"/>
        <end position="215"/>
    </location>
</feature>
<keyword evidence="3" id="KW-1185">Reference proteome</keyword>
<dbReference type="EMBL" id="QNRE01000029">
    <property type="protein sequence ID" value="RBO79945.1"/>
    <property type="molecule type" value="Genomic_DNA"/>
</dbReference>
<dbReference type="OrthoDB" id="3859571at2"/>
<evidence type="ECO:0000313" key="2">
    <source>
        <dbReference type="EMBL" id="RBO79945.1"/>
    </source>
</evidence>
<gene>
    <name evidence="2" type="ORF">DFR74_12921</name>
</gene>
<reference evidence="2 3" key="1">
    <citation type="submission" date="2018-06" db="EMBL/GenBank/DDBJ databases">
        <title>Genomic Encyclopedia of Type Strains, Phase IV (KMG-IV): sequencing the most valuable type-strain genomes for metagenomic binning, comparative biology and taxonomic classification.</title>
        <authorList>
            <person name="Goeker M."/>
        </authorList>
    </citation>
    <scope>NUCLEOTIDE SEQUENCE [LARGE SCALE GENOMIC DNA]</scope>
    <source>
        <strain evidence="2 3">DSM 44599</strain>
    </source>
</reference>
<sequence length="215" mass="23931">MPITPVLPVTSDANDLEVVQDALSGVLDYLWDIEAQDFDEQPDEGQRGHVMGSLRILARWLDARLAASGTLPDSSIRNLLRHRRDDPAAIEQVLSALSKCSPLRLVCLWDYYDTESGFHGDPALYVQGLRQLYTPSQRLLAWLGVTDTARRPRHPGRPASWLGDIDSDVTQFTMARDYFNPAASHHYTRPSSPDADVAQPARENPPSPTLARSTD</sequence>
<dbReference type="Proteomes" id="UP000252586">
    <property type="component" value="Unassembled WGS sequence"/>
</dbReference>
<dbReference type="RefSeq" id="WP_067514211.1">
    <property type="nucleotide sequence ID" value="NZ_QNRE01000029.1"/>
</dbReference>
<comment type="caution">
    <text evidence="2">The sequence shown here is derived from an EMBL/GenBank/DDBJ whole genome shotgun (WGS) entry which is preliminary data.</text>
</comment>
<evidence type="ECO:0000256" key="1">
    <source>
        <dbReference type="SAM" id="MobiDB-lite"/>
    </source>
</evidence>
<evidence type="ECO:0000313" key="3">
    <source>
        <dbReference type="Proteomes" id="UP000252586"/>
    </source>
</evidence>
<organism evidence="2 3">
    <name type="scientific">Nocardia puris</name>
    <dbReference type="NCBI Taxonomy" id="208602"/>
    <lineage>
        <taxon>Bacteria</taxon>
        <taxon>Bacillati</taxon>
        <taxon>Actinomycetota</taxon>
        <taxon>Actinomycetes</taxon>
        <taxon>Mycobacteriales</taxon>
        <taxon>Nocardiaceae</taxon>
        <taxon>Nocardia</taxon>
    </lineage>
</organism>
<proteinExistence type="predicted"/>